<name>A0AAV7QU06_PLEWA</name>
<reference evidence="1" key="1">
    <citation type="journal article" date="2022" name="bioRxiv">
        <title>Sequencing and chromosome-scale assembly of the giantPleurodeles waltlgenome.</title>
        <authorList>
            <person name="Brown T."/>
            <person name="Elewa A."/>
            <person name="Iarovenko S."/>
            <person name="Subramanian E."/>
            <person name="Araus A.J."/>
            <person name="Petzold A."/>
            <person name="Susuki M."/>
            <person name="Suzuki K.-i.T."/>
            <person name="Hayashi T."/>
            <person name="Toyoda A."/>
            <person name="Oliveira C."/>
            <person name="Osipova E."/>
            <person name="Leigh N.D."/>
            <person name="Simon A."/>
            <person name="Yun M.H."/>
        </authorList>
    </citation>
    <scope>NUCLEOTIDE SEQUENCE</scope>
    <source>
        <strain evidence="1">20211129_DDA</strain>
        <tissue evidence="1">Liver</tissue>
    </source>
</reference>
<gene>
    <name evidence="1" type="ORF">NDU88_009234</name>
</gene>
<dbReference type="Proteomes" id="UP001066276">
    <property type="component" value="Chromosome 6"/>
</dbReference>
<protein>
    <submittedName>
        <fullName evidence="1">Uncharacterized protein</fullName>
    </submittedName>
</protein>
<proteinExistence type="predicted"/>
<evidence type="ECO:0000313" key="2">
    <source>
        <dbReference type="Proteomes" id="UP001066276"/>
    </source>
</evidence>
<sequence>MHRGSAGWRSGESLASLLPPGSCEVGGPAAWSTNALAARVPPGLRSALEPGPTGRRRLAGVEVGPLGPDWLSSVGAPVGEALPDPRVLIPQGVPGAPTQDPEGVEGGQPRWGGCPELEPTAEVVIVRQGALWQDISIGMAGDECDRGSGRSCLGAARLLKHGVGGPGDGETREAAWHGPWPPLLTGIYSLRGRAAVEPHAGKNVKIVVLATGIDGYGRLVVRAAVC</sequence>
<dbReference type="EMBL" id="JANPWB010000010">
    <property type="protein sequence ID" value="KAJ1142922.1"/>
    <property type="molecule type" value="Genomic_DNA"/>
</dbReference>
<dbReference type="AlphaFoldDB" id="A0AAV7QU06"/>
<evidence type="ECO:0000313" key="1">
    <source>
        <dbReference type="EMBL" id="KAJ1142922.1"/>
    </source>
</evidence>
<accession>A0AAV7QU06</accession>
<organism evidence="1 2">
    <name type="scientific">Pleurodeles waltl</name>
    <name type="common">Iberian ribbed newt</name>
    <dbReference type="NCBI Taxonomy" id="8319"/>
    <lineage>
        <taxon>Eukaryota</taxon>
        <taxon>Metazoa</taxon>
        <taxon>Chordata</taxon>
        <taxon>Craniata</taxon>
        <taxon>Vertebrata</taxon>
        <taxon>Euteleostomi</taxon>
        <taxon>Amphibia</taxon>
        <taxon>Batrachia</taxon>
        <taxon>Caudata</taxon>
        <taxon>Salamandroidea</taxon>
        <taxon>Salamandridae</taxon>
        <taxon>Pleurodelinae</taxon>
        <taxon>Pleurodeles</taxon>
    </lineage>
</organism>
<comment type="caution">
    <text evidence="1">The sequence shown here is derived from an EMBL/GenBank/DDBJ whole genome shotgun (WGS) entry which is preliminary data.</text>
</comment>
<keyword evidence="2" id="KW-1185">Reference proteome</keyword>